<dbReference type="GeneID" id="83155025"/>
<proteinExistence type="predicted"/>
<dbReference type="BioCyc" id="RCHA213810:RUM_RS00855-MONOMER"/>
<dbReference type="KEGG" id="rch:RUM_01790"/>
<evidence type="ECO:0000313" key="1">
    <source>
        <dbReference type="EMBL" id="CBL16434.1"/>
    </source>
</evidence>
<dbReference type="Proteomes" id="UP000007054">
    <property type="component" value="Chromosome"/>
</dbReference>
<dbReference type="HOGENOM" id="CLU_2481410_0_0_9"/>
<dbReference type="EMBL" id="FP929052">
    <property type="protein sequence ID" value="CBL16434.1"/>
    <property type="molecule type" value="Genomic_DNA"/>
</dbReference>
<accession>D4L9Y9</accession>
<evidence type="ECO:0000313" key="2">
    <source>
        <dbReference type="Proteomes" id="UP000007054"/>
    </source>
</evidence>
<protein>
    <submittedName>
        <fullName evidence="1">Uncharacterized protein</fullName>
    </submittedName>
</protein>
<dbReference type="RefSeq" id="WP_015557341.1">
    <property type="nucleotide sequence ID" value="NC_021039.1"/>
</dbReference>
<organism evidence="1 2">
    <name type="scientific">Ruminococcus champanellensis (strain DSM 18848 / JCM 17042 / KCTC 15320 / 18P13)</name>
    <dbReference type="NCBI Taxonomy" id="213810"/>
    <lineage>
        <taxon>Bacteria</taxon>
        <taxon>Bacillati</taxon>
        <taxon>Bacillota</taxon>
        <taxon>Clostridia</taxon>
        <taxon>Eubacteriales</taxon>
        <taxon>Oscillospiraceae</taxon>
        <taxon>Ruminococcus</taxon>
    </lineage>
</organism>
<gene>
    <name evidence="1" type="ordered locus">RUM_01790</name>
</gene>
<reference evidence="1" key="2">
    <citation type="submission" date="2010-03" db="EMBL/GenBank/DDBJ databases">
        <authorList>
            <person name="Pajon A."/>
        </authorList>
    </citation>
    <scope>NUCLEOTIDE SEQUENCE</scope>
    <source>
        <strain evidence="1">Type strain: 18P13</strain>
    </source>
</reference>
<dbReference type="AlphaFoldDB" id="D4L9Y9"/>
<reference evidence="1" key="1">
    <citation type="submission" date="2010-03" db="EMBL/GenBank/DDBJ databases">
        <title>The genome sequence of Ruminococcus sp. 18P13.</title>
        <authorList>
            <consortium name="metaHIT consortium -- http://www.metahit.eu/"/>
            <person name="Pajon A."/>
            <person name="Turner K."/>
            <person name="Parkhill J."/>
            <person name="Bernalier A."/>
        </authorList>
    </citation>
    <scope>NUCLEOTIDE SEQUENCE [LARGE SCALE GENOMIC DNA]</scope>
    <source>
        <strain evidence="1">Type strain: 18P13</strain>
    </source>
</reference>
<name>D4L9Y9_RUMC1</name>
<sequence length="87" mass="9764">MDGYINIKGVQKPEEVINDLVTGFAMGDALFLSDARYWYLGGCDPYSMYVNNTTGKVIAVIPYENQAICLSDSISNLVMYMKCELDY</sequence>
<keyword evidence="2" id="KW-1185">Reference proteome</keyword>